<protein>
    <submittedName>
        <fullName evidence="2">Uncharacterized protein</fullName>
    </submittedName>
</protein>
<gene>
    <name evidence="2" type="ORF">EVOR1521_LOCUS2125</name>
</gene>
<name>A0AA36HML9_9DINO</name>
<comment type="caution">
    <text evidence="2">The sequence shown here is derived from an EMBL/GenBank/DDBJ whole genome shotgun (WGS) entry which is preliminary data.</text>
</comment>
<sequence length="61" mass="6667">MGPLKGRRSAPSRWPPQKRAPTPGRLREAQVDETGRPTLAVHLLEDQAVATIEDSLGAPWP</sequence>
<evidence type="ECO:0000313" key="2">
    <source>
        <dbReference type="EMBL" id="CAJ1371945.1"/>
    </source>
</evidence>
<proteinExistence type="predicted"/>
<feature type="compositionally biased region" description="Basic residues" evidence="1">
    <location>
        <begin position="1"/>
        <end position="10"/>
    </location>
</feature>
<accession>A0AA36HML9</accession>
<evidence type="ECO:0000256" key="1">
    <source>
        <dbReference type="SAM" id="MobiDB-lite"/>
    </source>
</evidence>
<organism evidence="2 3">
    <name type="scientific">Effrenium voratum</name>
    <dbReference type="NCBI Taxonomy" id="2562239"/>
    <lineage>
        <taxon>Eukaryota</taxon>
        <taxon>Sar</taxon>
        <taxon>Alveolata</taxon>
        <taxon>Dinophyceae</taxon>
        <taxon>Suessiales</taxon>
        <taxon>Symbiodiniaceae</taxon>
        <taxon>Effrenium</taxon>
    </lineage>
</organism>
<keyword evidence="3" id="KW-1185">Reference proteome</keyword>
<dbReference type="Proteomes" id="UP001178507">
    <property type="component" value="Unassembled WGS sequence"/>
</dbReference>
<dbReference type="EMBL" id="CAUJNA010000106">
    <property type="protein sequence ID" value="CAJ1371945.1"/>
    <property type="molecule type" value="Genomic_DNA"/>
</dbReference>
<feature type="region of interest" description="Disordered" evidence="1">
    <location>
        <begin position="1"/>
        <end position="30"/>
    </location>
</feature>
<evidence type="ECO:0000313" key="3">
    <source>
        <dbReference type="Proteomes" id="UP001178507"/>
    </source>
</evidence>
<reference evidence="2" key="1">
    <citation type="submission" date="2023-08" db="EMBL/GenBank/DDBJ databases">
        <authorList>
            <person name="Chen Y."/>
            <person name="Shah S."/>
            <person name="Dougan E. K."/>
            <person name="Thang M."/>
            <person name="Chan C."/>
        </authorList>
    </citation>
    <scope>NUCLEOTIDE SEQUENCE</scope>
</reference>
<dbReference type="AlphaFoldDB" id="A0AA36HML9"/>